<dbReference type="RefSeq" id="WP_234250483.1">
    <property type="nucleotide sequence ID" value="NZ_JABFTQ010000005.1"/>
</dbReference>
<name>A0ABS9B558_9GAMM</name>
<evidence type="ECO:0000313" key="2">
    <source>
        <dbReference type="EMBL" id="MCE8047008.1"/>
    </source>
</evidence>
<dbReference type="Proteomes" id="UP001320154">
    <property type="component" value="Unassembled WGS sequence"/>
</dbReference>
<accession>A0ABS9B558</accession>
<organism evidence="2 3">
    <name type="scientific">Billgrantia desiderata</name>
    <dbReference type="NCBI Taxonomy" id="52021"/>
    <lineage>
        <taxon>Bacteria</taxon>
        <taxon>Pseudomonadati</taxon>
        <taxon>Pseudomonadota</taxon>
        <taxon>Gammaproteobacteria</taxon>
        <taxon>Oceanospirillales</taxon>
        <taxon>Halomonadaceae</taxon>
        <taxon>Billgrantia</taxon>
    </lineage>
</organism>
<evidence type="ECO:0000259" key="1">
    <source>
        <dbReference type="Pfam" id="PF06223"/>
    </source>
</evidence>
<proteinExistence type="predicted"/>
<feature type="domain" description="Minor tail T" evidence="1">
    <location>
        <begin position="19"/>
        <end position="91"/>
    </location>
</feature>
<reference evidence="2 3" key="1">
    <citation type="journal article" date="2021" name="Front. Microbiol.">
        <title>Aerobic Denitrification and Heterotrophic Sulfur Oxidation in the Genus Halomonas Revealed by Six Novel Species Characterizations and Genome-Based Analysis.</title>
        <authorList>
            <person name="Wang L."/>
            <person name="Shao Z."/>
        </authorList>
    </citation>
    <scope>NUCLEOTIDE SEQUENCE [LARGE SCALE GENOMIC DNA]</scope>
    <source>
        <strain evidence="2 3">MCCC 1A05748</strain>
    </source>
</reference>
<protein>
    <submittedName>
        <fullName evidence="2">DUF4035 domain-containing protein</fullName>
    </submittedName>
</protein>
<dbReference type="InterPro" id="IPR009350">
    <property type="entry name" value="Phage_tail_T"/>
</dbReference>
<keyword evidence="3" id="KW-1185">Reference proteome</keyword>
<evidence type="ECO:0000313" key="3">
    <source>
        <dbReference type="Proteomes" id="UP001320154"/>
    </source>
</evidence>
<dbReference type="Pfam" id="PF06223">
    <property type="entry name" value="Phage_tail_T"/>
    <property type="match status" value="1"/>
</dbReference>
<comment type="caution">
    <text evidence="2">The sequence shown here is derived from an EMBL/GenBank/DDBJ whole genome shotgun (WGS) entry which is preliminary data.</text>
</comment>
<sequence>MTLALRLGRTVEELRQTMTARELTLWMAYDQQSPISDRRGDVQSAQVAMAVLQSQGAKVSFDDVLLDWGGGAEDAPAEDDEALELLFAGLAKD</sequence>
<gene>
    <name evidence="2" type="ORF">HOP60_09735</name>
</gene>
<dbReference type="EMBL" id="JABFTQ010000005">
    <property type="protein sequence ID" value="MCE8047008.1"/>
    <property type="molecule type" value="Genomic_DNA"/>
</dbReference>